<accession>A0A3D8QSZ4</accession>
<dbReference type="OrthoDB" id="249703at2759"/>
<dbReference type="Gene3D" id="3.40.30.10">
    <property type="entry name" value="Glutaredoxin"/>
    <property type="match status" value="1"/>
</dbReference>
<evidence type="ECO:0000256" key="1">
    <source>
        <dbReference type="ARBA" id="ARBA00007409"/>
    </source>
</evidence>
<evidence type="ECO:0000313" key="4">
    <source>
        <dbReference type="EMBL" id="RDW64798.1"/>
    </source>
</evidence>
<reference evidence="4 5" key="1">
    <citation type="journal article" date="2018" name="IMA Fungus">
        <title>IMA Genome-F 9: Draft genome sequence of Annulohypoxylon stygium, Aspergillus mulundensis, Berkeleyomyces basicola (syn. Thielaviopsis basicola), Ceratocystis smalleyi, two Cercospora beticola strains, Coleophoma cylindrospora, Fusarium fracticaudum, Phialophora cf. hyalina, and Morchella septimelata.</title>
        <authorList>
            <person name="Wingfield B.D."/>
            <person name="Bills G.F."/>
            <person name="Dong Y."/>
            <person name="Huang W."/>
            <person name="Nel W.J."/>
            <person name="Swalarsk-Parry B.S."/>
            <person name="Vaghefi N."/>
            <person name="Wilken P.M."/>
            <person name="An Z."/>
            <person name="de Beer Z.W."/>
            <person name="De Vos L."/>
            <person name="Chen L."/>
            <person name="Duong T.A."/>
            <person name="Gao Y."/>
            <person name="Hammerbacher A."/>
            <person name="Kikkert J.R."/>
            <person name="Li Y."/>
            <person name="Li H."/>
            <person name="Li K."/>
            <person name="Li Q."/>
            <person name="Liu X."/>
            <person name="Ma X."/>
            <person name="Naidoo K."/>
            <person name="Pethybridge S.J."/>
            <person name="Sun J."/>
            <person name="Steenkamp E.T."/>
            <person name="van der Nest M.A."/>
            <person name="van Wyk S."/>
            <person name="Wingfield M.J."/>
            <person name="Xiong C."/>
            <person name="Yue Q."/>
            <person name="Zhang X."/>
        </authorList>
    </citation>
    <scope>NUCLEOTIDE SEQUENCE [LARGE SCALE GENOMIC DNA]</scope>
    <source>
        <strain evidence="4 5">BP6252</strain>
    </source>
</reference>
<gene>
    <name evidence="4" type="ORF">BP6252_10449</name>
</gene>
<dbReference type="InterPro" id="IPR004046">
    <property type="entry name" value="GST_C"/>
</dbReference>
<name>A0A3D8QSZ4_9HELO</name>
<dbReference type="InterPro" id="IPR004045">
    <property type="entry name" value="Glutathione_S-Trfase_N"/>
</dbReference>
<comment type="caution">
    <text evidence="4">The sequence shown here is derived from an EMBL/GenBank/DDBJ whole genome shotgun (WGS) entry which is preliminary data.</text>
</comment>
<dbReference type="GO" id="GO:0005634">
    <property type="term" value="C:nucleus"/>
    <property type="evidence" value="ECO:0007669"/>
    <property type="project" value="TreeGrafter"/>
</dbReference>
<feature type="domain" description="GST C-terminal" evidence="3">
    <location>
        <begin position="93"/>
        <end position="223"/>
    </location>
</feature>
<dbReference type="InterPro" id="IPR036282">
    <property type="entry name" value="Glutathione-S-Trfase_C_sf"/>
</dbReference>
<dbReference type="FunFam" id="3.40.30.10:FF:000142">
    <property type="entry name" value="Elongation factor 1 gamma"/>
    <property type="match status" value="1"/>
</dbReference>
<dbReference type="Proteomes" id="UP000256645">
    <property type="component" value="Unassembled WGS sequence"/>
</dbReference>
<dbReference type="PROSITE" id="PS50405">
    <property type="entry name" value="GST_CTER"/>
    <property type="match status" value="1"/>
</dbReference>
<dbReference type="AlphaFoldDB" id="A0A3D8QSZ4"/>
<evidence type="ECO:0000259" key="2">
    <source>
        <dbReference type="PROSITE" id="PS50404"/>
    </source>
</evidence>
<dbReference type="EMBL" id="PDLM01000012">
    <property type="protein sequence ID" value="RDW64798.1"/>
    <property type="molecule type" value="Genomic_DNA"/>
</dbReference>
<keyword evidence="4" id="KW-0251">Elongation factor</keyword>
<dbReference type="GO" id="GO:0003746">
    <property type="term" value="F:translation elongation factor activity"/>
    <property type="evidence" value="ECO:0007669"/>
    <property type="project" value="UniProtKB-KW"/>
</dbReference>
<proteinExistence type="inferred from homology"/>
<evidence type="ECO:0000313" key="5">
    <source>
        <dbReference type="Proteomes" id="UP000256645"/>
    </source>
</evidence>
<protein>
    <submittedName>
        <fullName evidence="4">Elongation factor 1-gamma</fullName>
    </submittedName>
</protein>
<keyword evidence="5" id="KW-1185">Reference proteome</keyword>
<dbReference type="CDD" id="cd03181">
    <property type="entry name" value="GST_C_EF1Bgamma_like"/>
    <property type="match status" value="1"/>
</dbReference>
<dbReference type="PANTHER" id="PTHR43986">
    <property type="entry name" value="ELONGATION FACTOR 1-GAMMA"/>
    <property type="match status" value="1"/>
</dbReference>
<dbReference type="PROSITE" id="PS50404">
    <property type="entry name" value="GST_NTER"/>
    <property type="match status" value="1"/>
</dbReference>
<dbReference type="InterPro" id="IPR010987">
    <property type="entry name" value="Glutathione-S-Trfase_C-like"/>
</dbReference>
<dbReference type="SUPFAM" id="SSF47616">
    <property type="entry name" value="GST C-terminal domain-like"/>
    <property type="match status" value="1"/>
</dbReference>
<sequence length="226" mass="25129">MSFGKLYYYPKAPRATMCQYIAEMNKLDIESVEVWPIKVDPSKGGVGSDYLESFPTGKVPAIKRPNGYEVYECIPVSVYLAKQDPNTKLLGTSLEEEATILQWASFANSELLPPIMAWINPVIGKAPSSPEILAKAAQYSEGMVSVVERALSDGRKFLVGAELTIADLFVLAALARGYQFVFTKSWAATHPKIHDYYMRLRSDEIWCKIDGGKPYVLENAGDKIPH</sequence>
<dbReference type="InterPro" id="IPR036249">
    <property type="entry name" value="Thioredoxin-like_sf"/>
</dbReference>
<comment type="similarity">
    <text evidence="1">Belongs to the GST superfamily.</text>
</comment>
<dbReference type="SFLD" id="SFLDS00019">
    <property type="entry name" value="Glutathione_Transferase_(cytos"/>
    <property type="match status" value="1"/>
</dbReference>
<feature type="domain" description="GST N-terminal" evidence="2">
    <location>
        <begin position="2"/>
        <end position="88"/>
    </location>
</feature>
<dbReference type="Pfam" id="PF00043">
    <property type="entry name" value="GST_C"/>
    <property type="match status" value="1"/>
</dbReference>
<dbReference type="InterPro" id="IPR050802">
    <property type="entry name" value="EF-GSTs"/>
</dbReference>
<dbReference type="GO" id="GO:0005737">
    <property type="term" value="C:cytoplasm"/>
    <property type="evidence" value="ECO:0007669"/>
    <property type="project" value="TreeGrafter"/>
</dbReference>
<dbReference type="SUPFAM" id="SSF52833">
    <property type="entry name" value="Thioredoxin-like"/>
    <property type="match status" value="1"/>
</dbReference>
<dbReference type="PANTHER" id="PTHR43986:SF1">
    <property type="entry name" value="ELONGATION FACTOR 1-GAMMA"/>
    <property type="match status" value="1"/>
</dbReference>
<dbReference type="InterPro" id="IPR040079">
    <property type="entry name" value="Glutathione_S-Trfase"/>
</dbReference>
<dbReference type="Gene3D" id="1.20.1050.10">
    <property type="match status" value="1"/>
</dbReference>
<dbReference type="STRING" id="1849047.A0A3D8QSZ4"/>
<evidence type="ECO:0000259" key="3">
    <source>
        <dbReference type="PROSITE" id="PS50405"/>
    </source>
</evidence>
<organism evidence="4 5">
    <name type="scientific">Coleophoma cylindrospora</name>
    <dbReference type="NCBI Taxonomy" id="1849047"/>
    <lineage>
        <taxon>Eukaryota</taxon>
        <taxon>Fungi</taxon>
        <taxon>Dikarya</taxon>
        <taxon>Ascomycota</taxon>
        <taxon>Pezizomycotina</taxon>
        <taxon>Leotiomycetes</taxon>
        <taxon>Helotiales</taxon>
        <taxon>Dermateaceae</taxon>
        <taxon>Coleophoma</taxon>
    </lineage>
</organism>
<keyword evidence="4" id="KW-0648">Protein biosynthesis</keyword>